<dbReference type="Gene3D" id="3.30.710.10">
    <property type="entry name" value="Potassium Channel Kv1.1, Chain A"/>
    <property type="match status" value="1"/>
</dbReference>
<dbReference type="InterPro" id="IPR011333">
    <property type="entry name" value="SKP1/BTB/POZ_sf"/>
</dbReference>
<dbReference type="Pfam" id="PF02214">
    <property type="entry name" value="BTB_2"/>
    <property type="match status" value="1"/>
</dbReference>
<evidence type="ECO:0000313" key="12">
    <source>
        <dbReference type="Proteomes" id="UP000507470"/>
    </source>
</evidence>
<name>A0A6J8BUV5_MYTCO</name>
<dbReference type="InterPro" id="IPR027359">
    <property type="entry name" value="Volt_channel_dom_sf"/>
</dbReference>
<dbReference type="AlphaFoldDB" id="A0A6J8BUV5"/>
<feature type="transmembrane region" description="Helical" evidence="9">
    <location>
        <begin position="156"/>
        <end position="180"/>
    </location>
</feature>
<dbReference type="SUPFAM" id="SSF54695">
    <property type="entry name" value="POZ domain"/>
    <property type="match status" value="1"/>
</dbReference>
<proteinExistence type="predicted"/>
<keyword evidence="3 9" id="KW-0812">Transmembrane</keyword>
<feature type="domain" description="Potassium channel tetramerisation-type BTB" evidence="10">
    <location>
        <begin position="7"/>
        <end position="94"/>
    </location>
</feature>
<sequence>MDTTEKVLLNVSGKLYQIHKNIKCKLPTSQKSQLISYNGTDQVEYVYYKNRELFERVINFFGGSSLHIPNTMCPVEFEEELEFWKIKPKELSPCCYIKYKQRENARGMINKFLTHRRKKFDKDQIRIQLNKPYVHQLRIAVWNIIEFNTKCTLSKVYLIVSAFFILSAVFGIALSTLPVFREKYGNLIGNKNKPLHQSADLTTQTHNSPLQISDEITTQTHKEPLPLFLLSDYKEQLPILDDSTTQTRGLPILDDSTTQTRKKILDDSTTQTRKGGLPVSEDSTTQTHKEILLIPDDSTTQTHKERLLVSDDSTTQTHNERLPVSEDSTTQTHKERRPVSDDSTTQTQKERLPVSDDSTTQTHKERRPVSDDSTTQTHRERLPVSDDSTTQTHKERLPVSVDSTTQTHKERRPVSDDSTTQTHKDRRPVSDDSTTQTHKERRPISDDSTTQTHKERRPISDDSTTQPYIIDDFVLNNTLEIIRDIVDNSFLPGKISSKFQSFNSNTEENVISALYYMTNSFFLLDVLCRIVCSPNSKSNHNRYLDYV</sequence>
<organism evidence="11 12">
    <name type="scientific">Mytilus coruscus</name>
    <name type="common">Sea mussel</name>
    <dbReference type="NCBI Taxonomy" id="42192"/>
    <lineage>
        <taxon>Eukaryota</taxon>
        <taxon>Metazoa</taxon>
        <taxon>Spiralia</taxon>
        <taxon>Lophotrochozoa</taxon>
        <taxon>Mollusca</taxon>
        <taxon>Bivalvia</taxon>
        <taxon>Autobranchia</taxon>
        <taxon>Pteriomorphia</taxon>
        <taxon>Mytilida</taxon>
        <taxon>Mytiloidea</taxon>
        <taxon>Mytilidae</taxon>
        <taxon>Mytilinae</taxon>
        <taxon>Mytilus</taxon>
    </lineage>
</organism>
<keyword evidence="12" id="KW-1185">Reference proteome</keyword>
<accession>A0A6J8BUV5</accession>
<dbReference type="GO" id="GO:0005251">
    <property type="term" value="F:delayed rectifier potassium channel activity"/>
    <property type="evidence" value="ECO:0007669"/>
    <property type="project" value="TreeGrafter"/>
</dbReference>
<feature type="region of interest" description="Disordered" evidence="8">
    <location>
        <begin position="264"/>
        <end position="465"/>
    </location>
</feature>
<evidence type="ECO:0000256" key="2">
    <source>
        <dbReference type="ARBA" id="ARBA00022448"/>
    </source>
</evidence>
<evidence type="ECO:0000256" key="5">
    <source>
        <dbReference type="ARBA" id="ARBA00023065"/>
    </source>
</evidence>
<evidence type="ECO:0000256" key="8">
    <source>
        <dbReference type="SAM" id="MobiDB-lite"/>
    </source>
</evidence>
<evidence type="ECO:0000256" key="4">
    <source>
        <dbReference type="ARBA" id="ARBA00022989"/>
    </source>
</evidence>
<evidence type="ECO:0000313" key="11">
    <source>
        <dbReference type="EMBL" id="CAC5387422.1"/>
    </source>
</evidence>
<comment type="subcellular location">
    <subcellularLocation>
        <location evidence="1">Membrane</location>
        <topology evidence="1">Multi-pass membrane protein</topology>
    </subcellularLocation>
</comment>
<dbReference type="OrthoDB" id="433309at2759"/>
<protein>
    <submittedName>
        <fullName evidence="11">KCNC1</fullName>
    </submittedName>
</protein>
<dbReference type="InterPro" id="IPR028325">
    <property type="entry name" value="VG_K_chnl"/>
</dbReference>
<dbReference type="GO" id="GO:0001508">
    <property type="term" value="P:action potential"/>
    <property type="evidence" value="ECO:0007669"/>
    <property type="project" value="TreeGrafter"/>
</dbReference>
<evidence type="ECO:0000256" key="1">
    <source>
        <dbReference type="ARBA" id="ARBA00004141"/>
    </source>
</evidence>
<gene>
    <name evidence="11" type="ORF">MCOR_22755</name>
</gene>
<dbReference type="InterPro" id="IPR003131">
    <property type="entry name" value="T1-type_BTB"/>
</dbReference>
<evidence type="ECO:0000256" key="6">
    <source>
        <dbReference type="ARBA" id="ARBA00023136"/>
    </source>
</evidence>
<evidence type="ECO:0000259" key="10">
    <source>
        <dbReference type="Pfam" id="PF02214"/>
    </source>
</evidence>
<dbReference type="Proteomes" id="UP000507470">
    <property type="component" value="Unassembled WGS sequence"/>
</dbReference>
<dbReference type="GO" id="GO:0008076">
    <property type="term" value="C:voltage-gated potassium channel complex"/>
    <property type="evidence" value="ECO:0007669"/>
    <property type="project" value="InterPro"/>
</dbReference>
<reference evidence="11 12" key="1">
    <citation type="submission" date="2020-06" db="EMBL/GenBank/DDBJ databases">
        <authorList>
            <person name="Li R."/>
            <person name="Bekaert M."/>
        </authorList>
    </citation>
    <scope>NUCLEOTIDE SEQUENCE [LARGE SCALE GENOMIC DNA]</scope>
    <source>
        <strain evidence="12">wild</strain>
    </source>
</reference>
<keyword evidence="4 9" id="KW-1133">Transmembrane helix</keyword>
<keyword evidence="5" id="KW-0406">Ion transport</keyword>
<evidence type="ECO:0000256" key="3">
    <source>
        <dbReference type="ARBA" id="ARBA00022692"/>
    </source>
</evidence>
<dbReference type="EMBL" id="CACVKT020004000">
    <property type="protein sequence ID" value="CAC5387422.1"/>
    <property type="molecule type" value="Genomic_DNA"/>
</dbReference>
<dbReference type="PANTHER" id="PTHR11537:SF121">
    <property type="entry name" value="BTB DOMAIN-CONTAINING PROTEIN"/>
    <property type="match status" value="1"/>
</dbReference>
<dbReference type="Gene3D" id="1.20.120.350">
    <property type="entry name" value="Voltage-gated potassium channels. Chain C"/>
    <property type="match status" value="1"/>
</dbReference>
<keyword evidence="2" id="KW-0813">Transport</keyword>
<dbReference type="GO" id="GO:0051260">
    <property type="term" value="P:protein homooligomerization"/>
    <property type="evidence" value="ECO:0007669"/>
    <property type="project" value="InterPro"/>
</dbReference>
<evidence type="ECO:0000256" key="9">
    <source>
        <dbReference type="SAM" id="Phobius"/>
    </source>
</evidence>
<dbReference type="PANTHER" id="PTHR11537">
    <property type="entry name" value="VOLTAGE-GATED POTASSIUM CHANNEL"/>
    <property type="match status" value="1"/>
</dbReference>
<keyword evidence="6 9" id="KW-0472">Membrane</keyword>
<keyword evidence="7" id="KW-0407">Ion channel</keyword>
<evidence type="ECO:0000256" key="7">
    <source>
        <dbReference type="ARBA" id="ARBA00023303"/>
    </source>
</evidence>